<accession>A0A076NR51</accession>
<dbReference type="InterPro" id="IPR037069">
    <property type="entry name" value="AcylCoA_DH/ox_N_sf"/>
</dbReference>
<dbReference type="EMBL" id="CP009211">
    <property type="protein sequence ID" value="AIJ34155.1"/>
    <property type="molecule type" value="Genomic_DNA"/>
</dbReference>
<dbReference type="GO" id="GO:0050660">
    <property type="term" value="F:flavin adenine dinucleotide binding"/>
    <property type="evidence" value="ECO:0007669"/>
    <property type="project" value="InterPro"/>
</dbReference>
<dbReference type="AlphaFoldDB" id="A0A076NR51"/>
<dbReference type="Gene3D" id="1.10.540.10">
    <property type="entry name" value="Acyl-CoA dehydrogenase/oxidase, N-terminal domain"/>
    <property type="match status" value="1"/>
</dbReference>
<evidence type="ECO:0000256" key="2">
    <source>
        <dbReference type="ARBA" id="ARBA00009347"/>
    </source>
</evidence>
<name>A0A076NR51_9CORY</name>
<dbReference type="STRING" id="156978.CIMIT_09860"/>
<dbReference type="InterPro" id="IPR006089">
    <property type="entry name" value="Acyl-CoA_DH_CS"/>
</dbReference>
<proteinExistence type="inferred from homology"/>
<evidence type="ECO:0000256" key="5">
    <source>
        <dbReference type="RuleBase" id="RU362125"/>
    </source>
</evidence>
<dbReference type="InterPro" id="IPR036250">
    <property type="entry name" value="AcylCo_DH-like_C"/>
</dbReference>
<dbReference type="Pfam" id="PF02771">
    <property type="entry name" value="Acyl-CoA_dh_N"/>
    <property type="match status" value="1"/>
</dbReference>
<dbReference type="PANTHER" id="PTHR43188:SF1">
    <property type="entry name" value="ACYL-COA DEHYDROGENASE"/>
    <property type="match status" value="1"/>
</dbReference>
<feature type="domain" description="Acyl-CoA dehydrogenase/oxidase N-terminal" evidence="8">
    <location>
        <begin position="19"/>
        <end position="122"/>
    </location>
</feature>
<protein>
    <submittedName>
        <fullName evidence="9">Acyl-CoA dehydrogenase</fullName>
        <ecNumber evidence="10">1.3.99.-</ecNumber>
    </submittedName>
</protein>
<feature type="domain" description="Acyl-CoA dehydrogenase/oxidase C-terminal" evidence="6">
    <location>
        <begin position="238"/>
        <end position="381"/>
    </location>
</feature>
<dbReference type="RefSeq" id="WP_038592263.1">
    <property type="nucleotide sequence ID" value="NZ_CP009211.1"/>
</dbReference>
<dbReference type="PROSITE" id="PS00073">
    <property type="entry name" value="ACYL_COA_DH_2"/>
    <property type="match status" value="1"/>
</dbReference>
<evidence type="ECO:0000259" key="6">
    <source>
        <dbReference type="Pfam" id="PF00441"/>
    </source>
</evidence>
<dbReference type="InterPro" id="IPR006091">
    <property type="entry name" value="Acyl-CoA_Oxase/DH_mid-dom"/>
</dbReference>
<dbReference type="Gene3D" id="2.40.110.10">
    <property type="entry name" value="Butyryl-CoA Dehydrogenase, subunit A, domain 2"/>
    <property type="match status" value="1"/>
</dbReference>
<dbReference type="SUPFAM" id="SSF47203">
    <property type="entry name" value="Acyl-CoA dehydrogenase C-terminal domain-like"/>
    <property type="match status" value="1"/>
</dbReference>
<keyword evidence="5 10" id="KW-0560">Oxidoreductase</keyword>
<dbReference type="InterPro" id="IPR013786">
    <property type="entry name" value="AcylCoA_DH/ox_N"/>
</dbReference>
<dbReference type="GO" id="GO:0003995">
    <property type="term" value="F:acyl-CoA dehydrogenase activity"/>
    <property type="evidence" value="ECO:0007669"/>
    <property type="project" value="InterPro"/>
</dbReference>
<evidence type="ECO:0000256" key="4">
    <source>
        <dbReference type="ARBA" id="ARBA00022827"/>
    </source>
</evidence>
<keyword evidence="3 5" id="KW-0285">Flavoprotein</keyword>
<evidence type="ECO:0000313" key="11">
    <source>
        <dbReference type="Proteomes" id="UP000028780"/>
    </source>
</evidence>
<dbReference type="InterPro" id="IPR009100">
    <property type="entry name" value="AcylCoA_DH/oxidase_NM_dom_sf"/>
</dbReference>
<dbReference type="eggNOG" id="COG1960">
    <property type="taxonomic scope" value="Bacteria"/>
</dbReference>
<dbReference type="Proteomes" id="UP000028780">
    <property type="component" value="Chromosome"/>
</dbReference>
<evidence type="ECO:0000256" key="3">
    <source>
        <dbReference type="ARBA" id="ARBA00022630"/>
    </source>
</evidence>
<dbReference type="InterPro" id="IPR045008">
    <property type="entry name" value="ACX4-like"/>
</dbReference>
<evidence type="ECO:0000259" key="8">
    <source>
        <dbReference type="Pfam" id="PF02771"/>
    </source>
</evidence>
<reference evidence="9 11" key="1">
    <citation type="submission" date="2014-08" db="EMBL/GenBank/DDBJ databases">
        <title>Complete genome sequence of Corynebacterium imitans DSM 44264, isolated from a five-month-old boy with suspected pharyngeal diphtheria.</title>
        <authorList>
            <person name="Mollmann S."/>
            <person name="Albersmeier A."/>
            <person name="Ruckert C."/>
            <person name="Tauch A."/>
        </authorList>
    </citation>
    <scope>NUCLEOTIDE SEQUENCE [LARGE SCALE GENOMIC DNA]</scope>
    <source>
        <strain evidence="9 11">DSM 44264</strain>
    </source>
</reference>
<dbReference type="InterPro" id="IPR046373">
    <property type="entry name" value="Acyl-CoA_Oxase/DH_mid-dom_sf"/>
</dbReference>
<organism evidence="9 11">
    <name type="scientific">Corynebacterium imitans</name>
    <dbReference type="NCBI Taxonomy" id="156978"/>
    <lineage>
        <taxon>Bacteria</taxon>
        <taxon>Bacillati</taxon>
        <taxon>Actinomycetota</taxon>
        <taxon>Actinomycetes</taxon>
        <taxon>Mycobacteriales</taxon>
        <taxon>Corynebacteriaceae</taxon>
        <taxon>Corynebacterium</taxon>
    </lineage>
</organism>
<dbReference type="EMBL" id="LT906467">
    <property type="protein sequence ID" value="SNV82079.1"/>
    <property type="molecule type" value="Genomic_DNA"/>
</dbReference>
<dbReference type="SUPFAM" id="SSF56645">
    <property type="entry name" value="Acyl-CoA dehydrogenase NM domain-like"/>
    <property type="match status" value="1"/>
</dbReference>
<evidence type="ECO:0000259" key="7">
    <source>
        <dbReference type="Pfam" id="PF02770"/>
    </source>
</evidence>
<dbReference type="Pfam" id="PF00441">
    <property type="entry name" value="Acyl-CoA_dh_1"/>
    <property type="match status" value="1"/>
</dbReference>
<evidence type="ECO:0000313" key="10">
    <source>
        <dbReference type="EMBL" id="SNV82079.1"/>
    </source>
</evidence>
<comment type="similarity">
    <text evidence="2 5">Belongs to the acyl-CoA dehydrogenase family.</text>
</comment>
<dbReference type="Gene3D" id="1.20.140.10">
    <property type="entry name" value="Butyryl-CoA Dehydrogenase, subunit A, domain 3"/>
    <property type="match status" value="1"/>
</dbReference>
<comment type="cofactor">
    <cofactor evidence="1 5">
        <name>FAD</name>
        <dbReference type="ChEBI" id="CHEBI:57692"/>
    </cofactor>
</comment>
<dbReference type="KEGG" id="cii:CIMIT_09860"/>
<sequence>MAGRYPNGDFYDFESELPAEEKEILYRVREWTQEKVLPIAVDYWNRSEFPHELLPSIGELNIISLVRGQGRSRLLAGLVAAEIHRADGSVGTFFSGQDGLFTGSIELLGSEEQKERWLDDLYAVRKTGVLAITEPEAGSDVAQGMRTTAKKVDGGWILNGAKRWIGNATFSDYVAVYARDPEDEQVKGFIVDTSAEGYKATLMENRIAIRAVQNADITLDNVFVPDSDKLEGANSFKDINKVFKSARSTVGWQAVGTQMGALDVALGYADERMQFGRKISSFQLNQDKLATMQGNLVASESMMAQLARMEERGSANNEQSALAKAFTSKLMRETVALGREIMGGNGLISDYRMAKIFNDAEAIYSYEGTYDINQLIVGRSITGESAFV</sequence>
<feature type="domain" description="Acyl-CoA oxidase/dehydrogenase middle" evidence="7">
    <location>
        <begin position="130"/>
        <end position="222"/>
    </location>
</feature>
<dbReference type="EC" id="1.3.99.-" evidence="10"/>
<evidence type="ECO:0000256" key="1">
    <source>
        <dbReference type="ARBA" id="ARBA00001974"/>
    </source>
</evidence>
<dbReference type="Pfam" id="PF02770">
    <property type="entry name" value="Acyl-CoA_dh_M"/>
    <property type="match status" value="1"/>
</dbReference>
<keyword evidence="4 5" id="KW-0274">FAD</keyword>
<reference evidence="10 12" key="2">
    <citation type="submission" date="2017-06" db="EMBL/GenBank/DDBJ databases">
        <authorList>
            <consortium name="Pathogen Informatics"/>
        </authorList>
    </citation>
    <scope>NUCLEOTIDE SEQUENCE [LARGE SCALE GENOMIC DNA]</scope>
    <source>
        <strain evidence="10 12">NCTC13015</strain>
    </source>
</reference>
<dbReference type="OrthoDB" id="9770681at2"/>
<gene>
    <name evidence="10" type="primary">fadE2</name>
    <name evidence="9" type="ORF">CIMIT_09860</name>
    <name evidence="10" type="ORF">SAMEA4535761_02034</name>
</gene>
<evidence type="ECO:0000313" key="12">
    <source>
        <dbReference type="Proteomes" id="UP000215374"/>
    </source>
</evidence>
<dbReference type="InterPro" id="IPR009075">
    <property type="entry name" value="AcylCo_DH/oxidase_C"/>
</dbReference>
<dbReference type="GO" id="GO:0006635">
    <property type="term" value="P:fatty acid beta-oxidation"/>
    <property type="evidence" value="ECO:0007669"/>
    <property type="project" value="InterPro"/>
</dbReference>
<evidence type="ECO:0000313" key="9">
    <source>
        <dbReference type="EMBL" id="AIJ34155.1"/>
    </source>
</evidence>
<dbReference type="Proteomes" id="UP000215374">
    <property type="component" value="Chromosome 1"/>
</dbReference>
<dbReference type="HOGENOM" id="CLU_018204_8_2_11"/>
<keyword evidence="11" id="KW-1185">Reference proteome</keyword>
<dbReference type="PANTHER" id="PTHR43188">
    <property type="entry name" value="ACYL-COENZYME A OXIDASE"/>
    <property type="match status" value="1"/>
</dbReference>